<feature type="domain" description="TF-B3" evidence="6">
    <location>
        <begin position="154"/>
        <end position="249"/>
    </location>
</feature>
<dbReference type="GO" id="GO:0003677">
    <property type="term" value="F:DNA binding"/>
    <property type="evidence" value="ECO:0007669"/>
    <property type="project" value="UniProtKB-KW"/>
</dbReference>
<dbReference type="PANTHER" id="PTHR31920">
    <property type="entry name" value="B3 DOMAIN-CONTAINING"/>
    <property type="match status" value="1"/>
</dbReference>
<dbReference type="InterPro" id="IPR015300">
    <property type="entry name" value="DNA-bd_pseudobarrel_sf"/>
</dbReference>
<dbReference type="SUPFAM" id="SSF101936">
    <property type="entry name" value="DNA-binding pseudobarrel domain"/>
    <property type="match status" value="2"/>
</dbReference>
<evidence type="ECO:0000313" key="7">
    <source>
        <dbReference type="EMBL" id="PRQ23243.1"/>
    </source>
</evidence>
<dbReference type="PANTHER" id="PTHR31920:SF122">
    <property type="entry name" value="B3 DOMAIN-CONTAINING PROTEIN REM23"/>
    <property type="match status" value="1"/>
</dbReference>
<protein>
    <submittedName>
        <fullName evidence="7">Putative transcription factor B3-Domain family</fullName>
    </submittedName>
</protein>
<dbReference type="OMA" id="HIFRTRC"/>
<dbReference type="SMART" id="SM01019">
    <property type="entry name" value="B3"/>
    <property type="match status" value="2"/>
</dbReference>
<comment type="subcellular location">
    <subcellularLocation>
        <location evidence="1">Nucleus</location>
    </subcellularLocation>
</comment>
<keyword evidence="2" id="KW-0805">Transcription regulation</keyword>
<evidence type="ECO:0000256" key="2">
    <source>
        <dbReference type="ARBA" id="ARBA00023015"/>
    </source>
</evidence>
<dbReference type="EMBL" id="PDCK01000044">
    <property type="protein sequence ID" value="PRQ23243.1"/>
    <property type="molecule type" value="Genomic_DNA"/>
</dbReference>
<dbReference type="STRING" id="74649.A0A2P6PMT2"/>
<keyword evidence="3" id="KW-0238">DNA-binding</keyword>
<keyword evidence="4" id="KW-0804">Transcription</keyword>
<sequence>MVRKNGVKEKRPSFFKVILPRYSTERLMIPPQFLKHLGKDLCSKATLSLNMSSQCSWNVKVTKTKKDVYFKDGWQEFLNNNSVDEGDFLVFTYEGKMHFSIAVFDRSCCGRVDFPNETFKESIVAMTTKRPCGRPRKDNSDNTAKESAISFKSKFPHYKSTIKKTYCVYSIPTTFYREHLAAGKYEFAFLKISGGNKWYKVKLVPSIRTAFMSKGWAAFARDNQIKVGHVCIFELVKENKMVVHNLTFSGNDQVQAINSI</sequence>
<feature type="domain" description="TF-B3" evidence="6">
    <location>
        <begin position="12"/>
        <end position="107"/>
    </location>
</feature>
<evidence type="ECO:0000256" key="4">
    <source>
        <dbReference type="ARBA" id="ARBA00023163"/>
    </source>
</evidence>
<dbReference type="AlphaFoldDB" id="A0A2P6PMT2"/>
<proteinExistence type="predicted"/>
<reference evidence="7 8" key="1">
    <citation type="journal article" date="2018" name="Nat. Genet.">
        <title>The Rosa genome provides new insights in the design of modern roses.</title>
        <authorList>
            <person name="Bendahmane M."/>
        </authorList>
    </citation>
    <scope>NUCLEOTIDE SEQUENCE [LARGE SCALE GENOMIC DNA]</scope>
    <source>
        <strain evidence="8">cv. Old Blush</strain>
    </source>
</reference>
<comment type="caution">
    <text evidence="7">The sequence shown here is derived from an EMBL/GenBank/DDBJ whole genome shotgun (WGS) entry which is preliminary data.</text>
</comment>
<evidence type="ECO:0000256" key="1">
    <source>
        <dbReference type="ARBA" id="ARBA00004123"/>
    </source>
</evidence>
<evidence type="ECO:0000256" key="5">
    <source>
        <dbReference type="ARBA" id="ARBA00023242"/>
    </source>
</evidence>
<dbReference type="Gene3D" id="2.40.330.10">
    <property type="entry name" value="DNA-binding pseudobarrel domain"/>
    <property type="match status" value="2"/>
</dbReference>
<dbReference type="InterPro" id="IPR003340">
    <property type="entry name" value="B3_DNA-bd"/>
</dbReference>
<dbReference type="CDD" id="cd10017">
    <property type="entry name" value="B3_DNA"/>
    <property type="match status" value="2"/>
</dbReference>
<keyword evidence="5" id="KW-0539">Nucleus</keyword>
<dbReference type="Gramene" id="PRQ23243">
    <property type="protein sequence ID" value="PRQ23243"/>
    <property type="gene ID" value="RchiOBHm_Chr6g0259241"/>
</dbReference>
<dbReference type="PROSITE" id="PS50863">
    <property type="entry name" value="B3"/>
    <property type="match status" value="2"/>
</dbReference>
<dbReference type="GO" id="GO:0005634">
    <property type="term" value="C:nucleus"/>
    <property type="evidence" value="ECO:0007669"/>
    <property type="project" value="UniProtKB-SubCell"/>
</dbReference>
<name>A0A2P6PMT2_ROSCH</name>
<gene>
    <name evidence="7" type="ORF">RchiOBHm_Chr6g0259241</name>
</gene>
<dbReference type="InterPro" id="IPR050655">
    <property type="entry name" value="Plant_B3_domain"/>
</dbReference>
<evidence type="ECO:0000256" key="3">
    <source>
        <dbReference type="ARBA" id="ARBA00023125"/>
    </source>
</evidence>
<accession>A0A2P6PMT2</accession>
<evidence type="ECO:0000259" key="6">
    <source>
        <dbReference type="PROSITE" id="PS50863"/>
    </source>
</evidence>
<evidence type="ECO:0000313" key="8">
    <source>
        <dbReference type="Proteomes" id="UP000238479"/>
    </source>
</evidence>
<organism evidence="7 8">
    <name type="scientific">Rosa chinensis</name>
    <name type="common">China rose</name>
    <dbReference type="NCBI Taxonomy" id="74649"/>
    <lineage>
        <taxon>Eukaryota</taxon>
        <taxon>Viridiplantae</taxon>
        <taxon>Streptophyta</taxon>
        <taxon>Embryophyta</taxon>
        <taxon>Tracheophyta</taxon>
        <taxon>Spermatophyta</taxon>
        <taxon>Magnoliopsida</taxon>
        <taxon>eudicotyledons</taxon>
        <taxon>Gunneridae</taxon>
        <taxon>Pentapetalae</taxon>
        <taxon>rosids</taxon>
        <taxon>fabids</taxon>
        <taxon>Rosales</taxon>
        <taxon>Rosaceae</taxon>
        <taxon>Rosoideae</taxon>
        <taxon>Rosoideae incertae sedis</taxon>
        <taxon>Rosa</taxon>
    </lineage>
</organism>
<keyword evidence="8" id="KW-1185">Reference proteome</keyword>
<dbReference type="Pfam" id="PF02362">
    <property type="entry name" value="B3"/>
    <property type="match status" value="2"/>
</dbReference>
<dbReference type="Proteomes" id="UP000238479">
    <property type="component" value="Chromosome 6"/>
</dbReference>